<evidence type="ECO:0000256" key="13">
    <source>
        <dbReference type="ARBA" id="ARBA00023008"/>
    </source>
</evidence>
<evidence type="ECO:0000313" key="23">
    <source>
        <dbReference type="Proteomes" id="UP000273626"/>
    </source>
</evidence>
<dbReference type="Gene3D" id="1.10.620.20">
    <property type="entry name" value="Ribonucleotide Reductase, subunit A"/>
    <property type="match status" value="1"/>
</dbReference>
<dbReference type="EMBL" id="CP044426">
    <property type="protein sequence ID" value="QFG37628.1"/>
    <property type="molecule type" value="Genomic_DNA"/>
</dbReference>
<dbReference type="Pfam" id="PF00122">
    <property type="entry name" value="E1-E2_ATPase"/>
    <property type="match status" value="1"/>
</dbReference>
<evidence type="ECO:0000256" key="15">
    <source>
        <dbReference type="ARBA" id="ARBA00023136"/>
    </source>
</evidence>
<dbReference type="InterPro" id="IPR059000">
    <property type="entry name" value="ATPase_P-type_domA"/>
</dbReference>
<keyword evidence="13" id="KW-0186">Copper</keyword>
<keyword evidence="6 18" id="KW-0812">Transmembrane</keyword>
<dbReference type="SFLD" id="SFLDF00027">
    <property type="entry name" value="p-type_atpase"/>
    <property type="match status" value="1"/>
</dbReference>
<dbReference type="GO" id="GO:0005886">
    <property type="term" value="C:plasma membrane"/>
    <property type="evidence" value="ECO:0007669"/>
    <property type="project" value="UniProtKB-SubCell"/>
</dbReference>
<dbReference type="InterPro" id="IPR044492">
    <property type="entry name" value="P_typ_ATPase_HD_dom"/>
</dbReference>
<dbReference type="Gene3D" id="2.70.150.10">
    <property type="entry name" value="Calcium-transporting ATPase, cytoplasmic transduction domain A"/>
    <property type="match status" value="1"/>
</dbReference>
<dbReference type="InterPro" id="IPR027256">
    <property type="entry name" value="P-typ_ATPase_IB"/>
</dbReference>
<dbReference type="Pfam" id="PF00702">
    <property type="entry name" value="Hydrolase"/>
    <property type="match status" value="1"/>
</dbReference>
<dbReference type="SFLD" id="SFLDS00003">
    <property type="entry name" value="Haloacid_Dehalogenase"/>
    <property type="match status" value="1"/>
</dbReference>
<dbReference type="RefSeq" id="WP_147427907.1">
    <property type="nucleotide sequence ID" value="NZ_CP044426.1"/>
</dbReference>
<dbReference type="PANTHER" id="PTHR43520">
    <property type="entry name" value="ATP7, ISOFORM B"/>
    <property type="match status" value="1"/>
</dbReference>
<evidence type="ECO:0000256" key="6">
    <source>
        <dbReference type="ARBA" id="ARBA00022692"/>
    </source>
</evidence>
<dbReference type="Gene3D" id="3.40.1110.10">
    <property type="entry name" value="Calcium-transporting ATPase, cytoplasmic domain N"/>
    <property type="match status" value="1"/>
</dbReference>
<feature type="transmembrane region" description="Helical" evidence="18">
    <location>
        <begin position="173"/>
        <end position="191"/>
    </location>
</feature>
<feature type="transmembrane region" description="Helical" evidence="18">
    <location>
        <begin position="396"/>
        <end position="418"/>
    </location>
</feature>
<feature type="transmembrane region" description="Helical" evidence="18">
    <location>
        <begin position="140"/>
        <end position="161"/>
    </location>
</feature>
<dbReference type="Proteomes" id="UP000326453">
    <property type="component" value="Chromosome 1"/>
</dbReference>
<dbReference type="AlphaFoldDB" id="A0AAE6NXB7"/>
<dbReference type="InterPro" id="IPR011017">
    <property type="entry name" value="TRASH_dom"/>
</dbReference>
<evidence type="ECO:0000256" key="8">
    <source>
        <dbReference type="ARBA" id="ARBA00022741"/>
    </source>
</evidence>
<keyword evidence="5 18" id="KW-1003">Cell membrane</keyword>
<dbReference type="SUPFAM" id="SSF56784">
    <property type="entry name" value="HAD-like"/>
    <property type="match status" value="1"/>
</dbReference>
<keyword evidence="12 18" id="KW-1133">Transmembrane helix</keyword>
<dbReference type="Proteomes" id="UP000273626">
    <property type="component" value="Unassembled WGS sequence"/>
</dbReference>
<proteinExistence type="inferred from homology"/>
<feature type="transmembrane region" description="Helical" evidence="18">
    <location>
        <begin position="424"/>
        <end position="447"/>
    </location>
</feature>
<organism evidence="21 24">
    <name type="scientific">Paracoccus pantotrophus</name>
    <name type="common">Thiosphaera pantotropha</name>
    <dbReference type="NCBI Taxonomy" id="82367"/>
    <lineage>
        <taxon>Bacteria</taxon>
        <taxon>Pseudomonadati</taxon>
        <taxon>Pseudomonadota</taxon>
        <taxon>Alphaproteobacteria</taxon>
        <taxon>Rhodobacterales</taxon>
        <taxon>Paracoccaceae</taxon>
        <taxon>Paracoccus</taxon>
    </lineage>
</organism>
<evidence type="ECO:0000256" key="5">
    <source>
        <dbReference type="ARBA" id="ARBA00022475"/>
    </source>
</evidence>
<evidence type="ECO:0000256" key="18">
    <source>
        <dbReference type="RuleBase" id="RU362081"/>
    </source>
</evidence>
<evidence type="ECO:0000313" key="22">
    <source>
        <dbReference type="EMBL" id="RKS51914.1"/>
    </source>
</evidence>
<evidence type="ECO:0000259" key="20">
    <source>
        <dbReference type="SMART" id="SM00746"/>
    </source>
</evidence>
<dbReference type="FunFam" id="3.40.50.1000:FF:000144">
    <property type="entry name" value="copper-transporting ATPase 1 isoform X2"/>
    <property type="match status" value="1"/>
</dbReference>
<dbReference type="GO" id="GO:0016491">
    <property type="term" value="F:oxidoreductase activity"/>
    <property type="evidence" value="ECO:0007669"/>
    <property type="project" value="InterPro"/>
</dbReference>
<dbReference type="InterPro" id="IPR023298">
    <property type="entry name" value="ATPase_P-typ_TM_dom_sf"/>
</dbReference>
<keyword evidence="10 18" id="KW-0067">ATP-binding</keyword>
<dbReference type="GO" id="GO:0043682">
    <property type="term" value="F:P-type divalent copper transporter activity"/>
    <property type="evidence" value="ECO:0007669"/>
    <property type="project" value="TreeGrafter"/>
</dbReference>
<keyword evidence="9" id="KW-0187">Copper transport</keyword>
<dbReference type="InterPro" id="IPR009078">
    <property type="entry name" value="Ferritin-like_SF"/>
</dbReference>
<comment type="subcellular location">
    <subcellularLocation>
        <location evidence="1">Cell membrane</location>
        <topology evidence="1">Multi-pass membrane protein</topology>
    </subcellularLocation>
</comment>
<dbReference type="GO" id="GO:0005507">
    <property type="term" value="F:copper ion binding"/>
    <property type="evidence" value="ECO:0007669"/>
    <property type="project" value="TreeGrafter"/>
</dbReference>
<gene>
    <name evidence="22" type="ORF">BDE18_1196</name>
    <name evidence="21" type="ORF">ESD82_16080</name>
</gene>
<dbReference type="PANTHER" id="PTHR43520:SF8">
    <property type="entry name" value="P-TYPE CU(+) TRANSPORTER"/>
    <property type="match status" value="1"/>
</dbReference>
<dbReference type="InterPro" id="IPR001757">
    <property type="entry name" value="P_typ_ATPase"/>
</dbReference>
<feature type="transmembrane region" description="Helical" evidence="18">
    <location>
        <begin position="242"/>
        <end position="261"/>
    </location>
</feature>
<dbReference type="Gene3D" id="3.40.50.1000">
    <property type="entry name" value="HAD superfamily/HAD-like"/>
    <property type="match status" value="1"/>
</dbReference>
<dbReference type="Pfam" id="PF04945">
    <property type="entry name" value="YHS"/>
    <property type="match status" value="1"/>
</dbReference>
<feature type="transmembrane region" description="Helical" evidence="18">
    <location>
        <begin position="740"/>
        <end position="759"/>
    </location>
</feature>
<evidence type="ECO:0000313" key="24">
    <source>
        <dbReference type="Proteomes" id="UP000326453"/>
    </source>
</evidence>
<feature type="transmembrane region" description="Helical" evidence="18">
    <location>
        <begin position="203"/>
        <end position="222"/>
    </location>
</feature>
<evidence type="ECO:0000256" key="19">
    <source>
        <dbReference type="SAM" id="MobiDB-lite"/>
    </source>
</evidence>
<dbReference type="NCBIfam" id="TIGR01494">
    <property type="entry name" value="ATPase_P-type"/>
    <property type="match status" value="1"/>
</dbReference>
<dbReference type="GO" id="GO:0005524">
    <property type="term" value="F:ATP binding"/>
    <property type="evidence" value="ECO:0007669"/>
    <property type="project" value="UniProtKB-UniRule"/>
</dbReference>
<keyword evidence="15 18" id="KW-0472">Membrane</keyword>
<dbReference type="SUPFAM" id="SSF81653">
    <property type="entry name" value="Calcium ATPase, transduction domain A"/>
    <property type="match status" value="1"/>
</dbReference>
<evidence type="ECO:0000256" key="3">
    <source>
        <dbReference type="ARBA" id="ARBA00012517"/>
    </source>
</evidence>
<dbReference type="InterPro" id="IPR018303">
    <property type="entry name" value="ATPase_P-typ_P_site"/>
</dbReference>
<dbReference type="NCBIfam" id="TIGR01525">
    <property type="entry name" value="ATPase-IB_hvy"/>
    <property type="match status" value="1"/>
</dbReference>
<name>A0AAE6NXB7_PARPN</name>
<evidence type="ECO:0000256" key="10">
    <source>
        <dbReference type="ARBA" id="ARBA00022840"/>
    </source>
</evidence>
<dbReference type="InterPro" id="IPR023214">
    <property type="entry name" value="HAD_sf"/>
</dbReference>
<dbReference type="InterPro" id="IPR012348">
    <property type="entry name" value="RNR-like"/>
</dbReference>
<dbReference type="SMART" id="SM00746">
    <property type="entry name" value="TRASH"/>
    <property type="match status" value="1"/>
</dbReference>
<comment type="catalytic activity">
    <reaction evidence="17">
        <text>Cu(+)(in) + ATP + H2O = Cu(+)(out) + ADP + phosphate + H(+)</text>
        <dbReference type="Rhea" id="RHEA:25792"/>
        <dbReference type="ChEBI" id="CHEBI:15377"/>
        <dbReference type="ChEBI" id="CHEBI:15378"/>
        <dbReference type="ChEBI" id="CHEBI:30616"/>
        <dbReference type="ChEBI" id="CHEBI:43474"/>
        <dbReference type="ChEBI" id="CHEBI:49552"/>
        <dbReference type="ChEBI" id="CHEBI:456216"/>
        <dbReference type="EC" id="7.2.2.8"/>
    </reaction>
</comment>
<dbReference type="PROSITE" id="PS00154">
    <property type="entry name" value="ATPASE_E1_E2"/>
    <property type="match status" value="1"/>
</dbReference>
<dbReference type="InterPro" id="IPR045800">
    <property type="entry name" value="HMBD"/>
</dbReference>
<evidence type="ECO:0000256" key="11">
    <source>
        <dbReference type="ARBA" id="ARBA00022967"/>
    </source>
</evidence>
<dbReference type="GO" id="GO:0016887">
    <property type="term" value="F:ATP hydrolysis activity"/>
    <property type="evidence" value="ECO:0007669"/>
    <property type="project" value="InterPro"/>
</dbReference>
<dbReference type="GO" id="GO:0055070">
    <property type="term" value="P:copper ion homeostasis"/>
    <property type="evidence" value="ECO:0007669"/>
    <property type="project" value="TreeGrafter"/>
</dbReference>
<dbReference type="SUPFAM" id="SSF81665">
    <property type="entry name" value="Calcium ATPase, transmembrane domain M"/>
    <property type="match status" value="1"/>
</dbReference>
<dbReference type="GO" id="GO:0060003">
    <property type="term" value="P:copper ion export"/>
    <property type="evidence" value="ECO:0007669"/>
    <property type="project" value="UniProtKB-ARBA"/>
</dbReference>
<evidence type="ECO:0000256" key="4">
    <source>
        <dbReference type="ARBA" id="ARBA00022448"/>
    </source>
</evidence>
<keyword evidence="14" id="KW-0406">Ion transport</keyword>
<dbReference type="SFLD" id="SFLDG00002">
    <property type="entry name" value="C1.7:_P-type_atpase_like"/>
    <property type="match status" value="1"/>
</dbReference>
<dbReference type="FunFam" id="2.70.150.10:FF:000020">
    <property type="entry name" value="Copper-exporting P-type ATPase A"/>
    <property type="match status" value="1"/>
</dbReference>
<protein>
    <recommendedName>
        <fullName evidence="3">P-type Cu(+) transporter</fullName>
        <ecNumber evidence="3">7.2.2.8</ecNumber>
    </recommendedName>
    <alternativeName>
        <fullName evidence="16">Cu(+)-exporting ATPase</fullName>
    </alternativeName>
</protein>
<evidence type="ECO:0000313" key="21">
    <source>
        <dbReference type="EMBL" id="QFG37628.1"/>
    </source>
</evidence>
<feature type="domain" description="TRASH" evidence="20">
    <location>
        <begin position="35"/>
        <end position="73"/>
    </location>
</feature>
<keyword evidence="8 18" id="KW-0547">Nucleotide-binding</keyword>
<reference evidence="22 23" key="1">
    <citation type="submission" date="2018-10" db="EMBL/GenBank/DDBJ databases">
        <title>Genomic Encyclopedia of Archaeal and Bacterial Type Strains, Phase II (KMG-II): from individual species to whole genera.</title>
        <authorList>
            <person name="Goeker M."/>
        </authorList>
    </citation>
    <scope>NUCLEOTIDE SEQUENCE [LARGE SCALE GENOMIC DNA]</scope>
    <source>
        <strain evidence="23">ATCC 35512 / DSM 2944 / CIP 106514 / LMD 82.5 / NBRC 102493 / NCCB 82005 / GB17</strain>
        <strain evidence="22">DSM 2944</strain>
    </source>
</reference>
<dbReference type="CDD" id="cd02094">
    <property type="entry name" value="P-type_ATPase_Cu-like"/>
    <property type="match status" value="1"/>
</dbReference>
<reference evidence="21 24" key="2">
    <citation type="submission" date="2019-01" db="EMBL/GenBank/DDBJ databases">
        <title>Complete Genome Sequence and Annotation of the Paracoccus pantotrophus type strain DSM 2944.</title>
        <authorList>
            <person name="Bockwoldt J.A."/>
            <person name="Zimmermann M."/>
            <person name="Tiso T."/>
            <person name="Blank L.M."/>
        </authorList>
    </citation>
    <scope>NUCLEOTIDE SEQUENCE [LARGE SCALE GENOMIC DNA]</scope>
    <source>
        <strain evidence="21 24">DSM 2944</strain>
    </source>
</reference>
<dbReference type="GeneID" id="51372108"/>
<dbReference type="EMBL" id="RBLI01000001">
    <property type="protein sequence ID" value="RKS51914.1"/>
    <property type="molecule type" value="Genomic_DNA"/>
</dbReference>
<evidence type="ECO:0000256" key="9">
    <source>
        <dbReference type="ARBA" id="ARBA00022796"/>
    </source>
</evidence>
<dbReference type="GO" id="GO:0140581">
    <property type="term" value="F:P-type monovalent copper transporter activity"/>
    <property type="evidence" value="ECO:0007669"/>
    <property type="project" value="UniProtKB-EC"/>
</dbReference>
<evidence type="ECO:0000256" key="1">
    <source>
        <dbReference type="ARBA" id="ARBA00004651"/>
    </source>
</evidence>
<feature type="region of interest" description="Disordered" evidence="19">
    <location>
        <begin position="1"/>
        <end position="30"/>
    </location>
</feature>
<evidence type="ECO:0000256" key="17">
    <source>
        <dbReference type="ARBA" id="ARBA00049289"/>
    </source>
</evidence>
<evidence type="ECO:0000256" key="2">
    <source>
        <dbReference type="ARBA" id="ARBA00006024"/>
    </source>
</evidence>
<keyword evidence="11" id="KW-1278">Translocase</keyword>
<dbReference type="InterPro" id="IPR008250">
    <property type="entry name" value="ATPase_P-typ_transduc_dom_A_sf"/>
</dbReference>
<evidence type="ECO:0000256" key="16">
    <source>
        <dbReference type="ARBA" id="ARBA00033239"/>
    </source>
</evidence>
<dbReference type="InterPro" id="IPR036412">
    <property type="entry name" value="HAD-like_sf"/>
</dbReference>
<dbReference type="KEGG" id="ppan:ESD82_16080"/>
<sequence length="794" mass="84130">MNSKIEHDHQNHAHSANDHAHDHAAASDTAHKVKDPVCGMMVDPHMTEHKAEHAGRPYYFCSAGCRGKFLADPERYLGPAAAATKAEPVPEGTIYTCPMHPEVRQVGPGSCPICGMALEPVLVSLEAGPNEELIDMTRRFWIGLILTLPVFVLEMGGHLLGLDHLISQRTSNWIQMLLATPVVLWAGWPFFQRGWQSLVNRSLNMFTLIAMGTGAAWVYSMVATLAPDIFPDQFRQADGSVAVYFEAAAVITVLVLLGQVLELRARESTSGAIRALLDLAPKTARIIRDDGSEEEVQLDTVHVGDRLRVRPGEKVPVDGEVLEGRSAVDESMVTGESMPVTKEVGATAIGGTMNQSGALVIEARKVGRDTMLSQIVQLVAEAQRSRAPIQRLADQVSGWFVPAVIVVAVLAFVAWSIWGPEPRFSFGLIAAVSVLIIACPCALGLATPMSIMVGVGRGAQAGVLIKNAEALEHMEKIDTIIVDKTGTLTEGRPAVTAIVPAPGFTEEEALRLAASVERASEHPLAIAIVRAAEERGIAMAPVADFDSPTGKGAYGTVEGKRIPLGNAKFLAEQGVDVAPLAEEADRLREDGATAIFMGVDDRVAAIFAIADPVKPSTPEALAALKAQGIRVVMLTGDNWTTAKAVARQLGIDEVEAEVLPDQKSAVVQRHKAAGEVVAMAGDGVNDAPALAAADVGIAMGTGTDVAMESAGVTLLKGDLTGIVRARKLSEAVMGNIRQNLFFAFIYNALGVPVAAGVLYPFFGILLSPIIAAAAMALSSVSVIANAARLRRVKL</sequence>
<dbReference type="PRINTS" id="PR00943">
    <property type="entry name" value="CUATPASE"/>
</dbReference>
<feature type="transmembrane region" description="Helical" evidence="18">
    <location>
        <begin position="765"/>
        <end position="787"/>
    </location>
</feature>
<dbReference type="InterPro" id="IPR007029">
    <property type="entry name" value="YHS_dom"/>
</dbReference>
<dbReference type="PRINTS" id="PR00119">
    <property type="entry name" value="CATATPASE"/>
</dbReference>
<keyword evidence="7 18" id="KW-0479">Metal-binding</keyword>
<evidence type="ECO:0000256" key="7">
    <source>
        <dbReference type="ARBA" id="ARBA00022723"/>
    </source>
</evidence>
<comment type="similarity">
    <text evidence="2 18">Belongs to the cation transport ATPase (P-type) (TC 3.A.3) family. Type IB subfamily.</text>
</comment>
<evidence type="ECO:0000256" key="12">
    <source>
        <dbReference type="ARBA" id="ARBA00022989"/>
    </source>
</evidence>
<accession>A0AAE6NXB7</accession>
<dbReference type="EC" id="7.2.2.8" evidence="3"/>
<keyword evidence="23" id="KW-1185">Reference proteome</keyword>
<dbReference type="Pfam" id="PF19335">
    <property type="entry name" value="HMBD"/>
    <property type="match status" value="1"/>
</dbReference>
<evidence type="ECO:0000256" key="14">
    <source>
        <dbReference type="ARBA" id="ARBA00023065"/>
    </source>
</evidence>
<keyword evidence="4" id="KW-0813">Transport</keyword>
<dbReference type="NCBIfam" id="TIGR01511">
    <property type="entry name" value="ATPase-IB1_Cu"/>
    <property type="match status" value="1"/>
</dbReference>
<dbReference type="SUPFAM" id="SSF47240">
    <property type="entry name" value="Ferritin-like"/>
    <property type="match status" value="1"/>
</dbReference>
<dbReference type="InterPro" id="IPR023299">
    <property type="entry name" value="ATPase_P-typ_cyto_dom_N"/>
</dbReference>